<dbReference type="GO" id="GO:0008270">
    <property type="term" value="F:zinc ion binding"/>
    <property type="evidence" value="ECO:0007669"/>
    <property type="project" value="UniProtKB-KW"/>
</dbReference>
<evidence type="ECO:0000259" key="5">
    <source>
        <dbReference type="PROSITE" id="PS50966"/>
    </source>
</evidence>
<keyword evidence="6" id="KW-0238">DNA-binding</keyword>
<feature type="domain" description="SWIM-type" evidence="5">
    <location>
        <begin position="686"/>
        <end position="722"/>
    </location>
</feature>
<evidence type="ECO:0000256" key="4">
    <source>
        <dbReference type="PROSITE-ProRule" id="PRU00325"/>
    </source>
</evidence>
<dbReference type="InterPro" id="IPR004330">
    <property type="entry name" value="FAR1_DNA_bnd_dom"/>
</dbReference>
<evidence type="ECO:0000256" key="1">
    <source>
        <dbReference type="ARBA" id="ARBA00022723"/>
    </source>
</evidence>
<keyword evidence="3" id="KW-0862">Zinc</keyword>
<dbReference type="AlphaFoldDB" id="A0A9E7E8U9"/>
<dbReference type="EMBL" id="CP097502">
    <property type="protein sequence ID" value="URD72532.1"/>
    <property type="molecule type" value="Genomic_DNA"/>
</dbReference>
<keyword evidence="2 4" id="KW-0863">Zinc-finger</keyword>
<dbReference type="InterPro" id="IPR018289">
    <property type="entry name" value="MULE_transposase_dom"/>
</dbReference>
<dbReference type="PROSITE" id="PS50966">
    <property type="entry name" value="ZF_SWIM"/>
    <property type="match status" value="1"/>
</dbReference>
<protein>
    <submittedName>
        <fullName evidence="6">FAR1 DNA-binding domain</fullName>
    </submittedName>
</protein>
<dbReference type="InterPro" id="IPR007527">
    <property type="entry name" value="Znf_SWIM"/>
</dbReference>
<dbReference type="InterPro" id="IPR006564">
    <property type="entry name" value="Znf_PMZ"/>
</dbReference>
<sequence length="869" mass="100581">MAELAGSDTSVGNADDANWVPKVDMEFKTDEEAYQFYNNYAKVVGFSVRKAWINRRASGVVISRTYVCHKEGYQGNRRDESEVKKPRQNERTGCLAHLTIKITENGTYRISEFHPMHNHELVAPGKAHALKSHRVAKRSRAAVAGMMASQKAKIEYLVRQAGGYRQVRFFSVEDAANKSWAPKVDMEFENDEKAYQFYNEYARRIGFDVRKAWINRKASGVIISRTYVCYKEGFHGNKKNESQVQQHRLRSSERTGCHARMTIKLAKNGRYRVSEFYWDHNHEFVTARTAHTLKSHRTANRARFHEVDYEDDSTVEPRAKDKNLSELTVASQQGDLLPSHCKNYLHAKRKDTPKPGDVGAMLQYLQGRQVDDPAFYYAIHLDSEDEVTCFFWRDTRSAVDYRYFGDVVCFDTSYKINNYGRPLALFYGVNHHKQLVVFGTALLYDDTEECFKWLFETFKSAMNGKEPNVVLTDQNMAITNALDLVWHGTRHRVCVWHMYQNATKYLAQVFQGSRTFASDFRKCLYDCEDDEEFASEWIKMLEKYDLKENIWLKKLFDDRDNWSVACGRGMFCADMSSTQRTEGLSSMLMEHLRQENDLLQFLGNYERVLYGWRYEELLADHHATESNSLVASSRMLRQAANIYTPAVFDIFQKEFELSLDCMVYNAGMVETTYEYKVTSEGSLKVHIVRLNPLDGTLVCSCKKFEFVGIQCRHVLKALDVTNIKELPLRYFLKRWRKDAKVISLRDMHVLATDNELKSTRVKHFSSLCHIFSIIASKAAETVEGFVQLNKGHSSCIPTFGAYDADRIHSYRTPSSESNNLHMMKDILTQVSQVPREMGGIGQHDEVQQETGYLLYGWNIQRLKCFPVYL</sequence>
<keyword evidence="7" id="KW-1185">Reference proteome</keyword>
<dbReference type="OrthoDB" id="2402896at2759"/>
<organism evidence="6 7">
    <name type="scientific">Musa troglodytarum</name>
    <name type="common">fe'i banana</name>
    <dbReference type="NCBI Taxonomy" id="320322"/>
    <lineage>
        <taxon>Eukaryota</taxon>
        <taxon>Viridiplantae</taxon>
        <taxon>Streptophyta</taxon>
        <taxon>Embryophyta</taxon>
        <taxon>Tracheophyta</taxon>
        <taxon>Spermatophyta</taxon>
        <taxon>Magnoliopsida</taxon>
        <taxon>Liliopsida</taxon>
        <taxon>Zingiberales</taxon>
        <taxon>Musaceae</taxon>
        <taxon>Musa</taxon>
    </lineage>
</organism>
<proteinExistence type="predicted"/>
<dbReference type="PANTHER" id="PTHR47718">
    <property type="entry name" value="OS01G0519700 PROTEIN"/>
    <property type="match status" value="1"/>
</dbReference>
<evidence type="ECO:0000313" key="7">
    <source>
        <dbReference type="Proteomes" id="UP001055439"/>
    </source>
</evidence>
<dbReference type="PANTHER" id="PTHR47718:SF8">
    <property type="entry name" value="PROTEIN FAR1-RELATED SEQUENCE"/>
    <property type="match status" value="1"/>
</dbReference>
<reference evidence="6" key="1">
    <citation type="submission" date="2022-05" db="EMBL/GenBank/DDBJ databases">
        <title>The Musa troglodytarum L. genome provides insights into the mechanism of non-climacteric behaviour and enrichment of carotenoids.</title>
        <authorList>
            <person name="Wang J."/>
        </authorList>
    </citation>
    <scope>NUCLEOTIDE SEQUENCE</scope>
    <source>
        <tissue evidence="6">Leaf</tissue>
    </source>
</reference>
<keyword evidence="1" id="KW-0479">Metal-binding</keyword>
<evidence type="ECO:0000256" key="3">
    <source>
        <dbReference type="ARBA" id="ARBA00022833"/>
    </source>
</evidence>
<dbReference type="Pfam" id="PF04434">
    <property type="entry name" value="SWIM"/>
    <property type="match status" value="1"/>
</dbReference>
<evidence type="ECO:0000256" key="2">
    <source>
        <dbReference type="ARBA" id="ARBA00022771"/>
    </source>
</evidence>
<accession>A0A9E7E8U9</accession>
<dbReference type="Pfam" id="PF10551">
    <property type="entry name" value="MULE"/>
    <property type="match status" value="1"/>
</dbReference>
<dbReference type="GO" id="GO:0003677">
    <property type="term" value="F:DNA binding"/>
    <property type="evidence" value="ECO:0007669"/>
    <property type="project" value="UniProtKB-KW"/>
</dbReference>
<dbReference type="SMART" id="SM00575">
    <property type="entry name" value="ZnF_PMZ"/>
    <property type="match status" value="1"/>
</dbReference>
<dbReference type="Pfam" id="PF03101">
    <property type="entry name" value="FAR1"/>
    <property type="match status" value="2"/>
</dbReference>
<gene>
    <name evidence="6" type="ORF">MUK42_36502</name>
</gene>
<dbReference type="Proteomes" id="UP001055439">
    <property type="component" value="Chromosome 1"/>
</dbReference>
<name>A0A9E7E8U9_9LILI</name>
<evidence type="ECO:0000313" key="6">
    <source>
        <dbReference type="EMBL" id="URD72532.1"/>
    </source>
</evidence>